<keyword evidence="2" id="KW-0436">Ligase</keyword>
<dbReference type="Proteomes" id="UP000321793">
    <property type="component" value="Unassembled WGS sequence"/>
</dbReference>
<gene>
    <name evidence="2" type="primary">bioW</name>
    <name evidence="2" type="ORF">KLO01_07970</name>
</gene>
<dbReference type="AlphaFoldDB" id="A0A512SXQ2"/>
<dbReference type="PANTHER" id="PTHR42793">
    <property type="entry name" value="COA BINDING DOMAIN CONTAINING PROTEIN"/>
    <property type="match status" value="1"/>
</dbReference>
<dbReference type="SUPFAM" id="SSF51735">
    <property type="entry name" value="NAD(P)-binding Rossmann-fold domains"/>
    <property type="match status" value="1"/>
</dbReference>
<dbReference type="Gene3D" id="3.40.50.261">
    <property type="entry name" value="Succinyl-CoA synthetase domains"/>
    <property type="match status" value="2"/>
</dbReference>
<name>A0A512SXQ2_9MICO</name>
<evidence type="ECO:0000313" key="2">
    <source>
        <dbReference type="EMBL" id="GEQ12750.1"/>
    </source>
</evidence>
<dbReference type="Gene3D" id="3.30.1490.20">
    <property type="entry name" value="ATP-grasp fold, A domain"/>
    <property type="match status" value="1"/>
</dbReference>
<dbReference type="Pfam" id="PF13607">
    <property type="entry name" value="Succ_CoA_lig"/>
    <property type="match status" value="1"/>
</dbReference>
<dbReference type="RefSeq" id="WP_147062298.1">
    <property type="nucleotide sequence ID" value="NZ_BAABDN010000001.1"/>
</dbReference>
<dbReference type="InterPro" id="IPR036291">
    <property type="entry name" value="NAD(P)-bd_dom_sf"/>
</dbReference>
<dbReference type="PANTHER" id="PTHR42793:SF4">
    <property type="entry name" value="BLL6376 PROTEIN"/>
    <property type="match status" value="1"/>
</dbReference>
<evidence type="ECO:0000313" key="3">
    <source>
        <dbReference type="Proteomes" id="UP000321793"/>
    </source>
</evidence>
<dbReference type="GO" id="GO:0005524">
    <property type="term" value="F:ATP binding"/>
    <property type="evidence" value="ECO:0007669"/>
    <property type="project" value="InterPro"/>
</dbReference>
<dbReference type="InterPro" id="IPR032875">
    <property type="entry name" value="Succ_CoA_lig_flav_dom"/>
</dbReference>
<protein>
    <submittedName>
        <fullName evidence="2">6-carboxyhexanoate--CoA ligase</fullName>
    </submittedName>
</protein>
<dbReference type="Gene3D" id="3.30.470.20">
    <property type="entry name" value="ATP-grasp fold, B domain"/>
    <property type="match status" value="1"/>
</dbReference>
<organism evidence="2 3">
    <name type="scientific">Knoellia locipacati</name>
    <dbReference type="NCBI Taxonomy" id="882824"/>
    <lineage>
        <taxon>Bacteria</taxon>
        <taxon>Bacillati</taxon>
        <taxon>Actinomycetota</taxon>
        <taxon>Actinomycetes</taxon>
        <taxon>Micrococcales</taxon>
        <taxon>Intrasporangiaceae</taxon>
        <taxon>Knoellia</taxon>
    </lineage>
</organism>
<sequence>MLQQLDRTLADNLLRPRSVAIVGASDDRTKTTARPLQFLRAAGFEGAVYPVNPSRDTVLGERAWPSLDALPEVPDHVYVLTNAEPAIATVRECGRLGVPMVTILASGFGEEGHEGEERQARLQAAAREGGVRLVGPSSLGVTNPRTGMLLTANAAFAEEGLPEGDVFVASQSGSVIGALLSRGKTRGLGFAGLVSVGGEADLSIGELCEATLDDPGIGSYALFLESLQHSTDLASFAHAAHAAGKPVAVYKLGRSEEAAALSVSHTGALAGADAESDAFLAACGFARVDHLEALIEAPPLLARLGAVGNRSTARVGIITTTGGGAAVVVDQLATRGVSVVAPSSATLQAMTDAGCPVAPSLIVDLTLAGAKHELVRSAVSIMQDSGEFDLVLFVIGSSARSNPELAVRAIAECADGATPVAAFALPDALATLELLHHSGVPAFRTPEACADAVAAALGRRAPTVARTWPTPEADGAVVLNEVDSGRLLQEQGVPVVPGVVIGLDEVAQVAGSLPVTFPVAVKALSANLPHKSDAGGVVLGVADADGVVAAVDAIVAAVREHAGEVELDGVLVQEMATPGVVDTLVGYRVSPSVGPVVVLAAGGVLTELYKDSTMRLAPVDEAEALAMIGEVRALGQLHGFRGGPRGDVEALAAAIVAVSRLAVDRPDVVEAEMNPLSVRTEGQGVVALDALVRVAAQGEQSSPSSSLSGTS</sequence>
<evidence type="ECO:0000259" key="1">
    <source>
        <dbReference type="SMART" id="SM00881"/>
    </source>
</evidence>
<comment type="caution">
    <text evidence="2">The sequence shown here is derived from an EMBL/GenBank/DDBJ whole genome shotgun (WGS) entry which is preliminary data.</text>
</comment>
<dbReference type="SUPFAM" id="SSF56059">
    <property type="entry name" value="Glutathione synthetase ATP-binding domain-like"/>
    <property type="match status" value="1"/>
</dbReference>
<dbReference type="SUPFAM" id="SSF52210">
    <property type="entry name" value="Succinyl-CoA synthetase domains"/>
    <property type="match status" value="2"/>
</dbReference>
<dbReference type="OrthoDB" id="190266at2"/>
<dbReference type="InterPro" id="IPR013815">
    <property type="entry name" value="ATP_grasp_subdomain_1"/>
</dbReference>
<dbReference type="Pfam" id="PF13549">
    <property type="entry name" value="ATP-grasp_5"/>
    <property type="match status" value="1"/>
</dbReference>
<feature type="domain" description="CoA-binding" evidence="1">
    <location>
        <begin position="13"/>
        <end position="108"/>
    </location>
</feature>
<reference evidence="2 3" key="1">
    <citation type="submission" date="2019-07" db="EMBL/GenBank/DDBJ databases">
        <title>Whole genome shotgun sequence of Knoellia locipacati NBRC 109775.</title>
        <authorList>
            <person name="Hosoyama A."/>
            <person name="Uohara A."/>
            <person name="Ohji S."/>
            <person name="Ichikawa N."/>
        </authorList>
    </citation>
    <scope>NUCLEOTIDE SEQUENCE [LARGE SCALE GENOMIC DNA]</scope>
    <source>
        <strain evidence="2 3">NBRC 109775</strain>
    </source>
</reference>
<dbReference type="EMBL" id="BKBA01000003">
    <property type="protein sequence ID" value="GEQ12750.1"/>
    <property type="molecule type" value="Genomic_DNA"/>
</dbReference>
<dbReference type="GO" id="GO:0016874">
    <property type="term" value="F:ligase activity"/>
    <property type="evidence" value="ECO:0007669"/>
    <property type="project" value="UniProtKB-KW"/>
</dbReference>
<dbReference type="CDD" id="cd01653">
    <property type="entry name" value="GATase1"/>
    <property type="match status" value="1"/>
</dbReference>
<dbReference type="InterPro" id="IPR003781">
    <property type="entry name" value="CoA-bd"/>
</dbReference>
<dbReference type="Pfam" id="PF13380">
    <property type="entry name" value="CoA_binding_2"/>
    <property type="match status" value="1"/>
</dbReference>
<proteinExistence type="predicted"/>
<dbReference type="InterPro" id="IPR016102">
    <property type="entry name" value="Succinyl-CoA_synth-like"/>
</dbReference>
<dbReference type="SMART" id="SM00881">
    <property type="entry name" value="CoA_binding"/>
    <property type="match status" value="1"/>
</dbReference>
<keyword evidence="3" id="KW-1185">Reference proteome</keyword>
<accession>A0A512SXQ2</accession>
<dbReference type="Gene3D" id="3.40.50.720">
    <property type="entry name" value="NAD(P)-binding Rossmann-like Domain"/>
    <property type="match status" value="1"/>
</dbReference>